<evidence type="ECO:0000256" key="1">
    <source>
        <dbReference type="SAM" id="SignalP"/>
    </source>
</evidence>
<reference evidence="2" key="1">
    <citation type="submission" date="2020-10" db="EMBL/GenBank/DDBJ databases">
        <authorList>
            <person name="Han B."/>
            <person name="Lu T."/>
            <person name="Zhao Q."/>
            <person name="Huang X."/>
            <person name="Zhao Y."/>
        </authorList>
    </citation>
    <scope>NUCLEOTIDE SEQUENCE</scope>
</reference>
<proteinExistence type="predicted"/>
<dbReference type="Pfam" id="PF14223">
    <property type="entry name" value="Retrotran_gag_2"/>
    <property type="match status" value="1"/>
</dbReference>
<protein>
    <submittedName>
        <fullName evidence="2">Uncharacterized protein</fullName>
    </submittedName>
</protein>
<accession>A0A811RU06</accession>
<gene>
    <name evidence="2" type="ORF">NCGR_LOCUS56294</name>
</gene>
<evidence type="ECO:0000313" key="2">
    <source>
        <dbReference type="EMBL" id="CAD6273025.1"/>
    </source>
</evidence>
<organism evidence="2 3">
    <name type="scientific">Miscanthus lutarioriparius</name>
    <dbReference type="NCBI Taxonomy" id="422564"/>
    <lineage>
        <taxon>Eukaryota</taxon>
        <taxon>Viridiplantae</taxon>
        <taxon>Streptophyta</taxon>
        <taxon>Embryophyta</taxon>
        <taxon>Tracheophyta</taxon>
        <taxon>Spermatophyta</taxon>
        <taxon>Magnoliopsida</taxon>
        <taxon>Liliopsida</taxon>
        <taxon>Poales</taxon>
        <taxon>Poaceae</taxon>
        <taxon>PACMAD clade</taxon>
        <taxon>Panicoideae</taxon>
        <taxon>Andropogonodae</taxon>
        <taxon>Andropogoneae</taxon>
        <taxon>Saccharinae</taxon>
        <taxon>Miscanthus</taxon>
    </lineage>
</organism>
<comment type="caution">
    <text evidence="2">The sequence shown here is derived from an EMBL/GenBank/DDBJ whole genome shotgun (WGS) entry which is preliminary data.</text>
</comment>
<name>A0A811RU06_9POAL</name>
<dbReference type="PANTHER" id="PTHR35317">
    <property type="entry name" value="OS04G0629600 PROTEIN"/>
    <property type="match status" value="1"/>
</dbReference>
<dbReference type="OrthoDB" id="694535at2759"/>
<sequence>MMSKTNYYSWAALMMLQLHARSLWPAVNVKTTDFADDRNALEAIALGISPELQGSIARKPTAKAAWDSLKKTHLGVDRMSQARANMIHRESNTLQFKNAELMDDFGARITDLANQLQVLNVGYMEPEIIVMVIKTLLDLDNMPVEELIGRLKAIEERHDLGGGAGSSTAHLNLMEEELVASRLVSRLQLFGEGTPMGDLHPLTRGSSAAVAYPRAGGVVEALSHPSAATTRRR</sequence>
<dbReference type="PANTHER" id="PTHR35317:SF38">
    <property type="entry name" value="RNA-DIRECTED DNA POLYMERASE"/>
    <property type="match status" value="1"/>
</dbReference>
<keyword evidence="3" id="KW-1185">Reference proteome</keyword>
<feature type="signal peptide" evidence="1">
    <location>
        <begin position="1"/>
        <end position="22"/>
    </location>
</feature>
<dbReference type="EMBL" id="CAJGYO010000016">
    <property type="protein sequence ID" value="CAD6273025.1"/>
    <property type="molecule type" value="Genomic_DNA"/>
</dbReference>
<dbReference type="AlphaFoldDB" id="A0A811RU06"/>
<feature type="chain" id="PRO_5032894996" evidence="1">
    <location>
        <begin position="23"/>
        <end position="233"/>
    </location>
</feature>
<keyword evidence="1" id="KW-0732">Signal</keyword>
<evidence type="ECO:0000313" key="3">
    <source>
        <dbReference type="Proteomes" id="UP000604825"/>
    </source>
</evidence>
<dbReference type="Proteomes" id="UP000604825">
    <property type="component" value="Unassembled WGS sequence"/>
</dbReference>